<dbReference type="InterPro" id="IPR037068">
    <property type="entry name" value="DNA_primase_core_N_sf"/>
</dbReference>
<dbReference type="GO" id="GO:0003677">
    <property type="term" value="F:DNA binding"/>
    <property type="evidence" value="ECO:0007669"/>
    <property type="project" value="UniProtKB-KW"/>
</dbReference>
<keyword evidence="4 12" id="KW-0548">Nucleotidyltransferase</keyword>
<dbReference type="InterPro" id="IPR036977">
    <property type="entry name" value="DNA_primase_Znf_CHC2"/>
</dbReference>
<dbReference type="GO" id="GO:0006269">
    <property type="term" value="P:DNA replication, synthesis of primer"/>
    <property type="evidence" value="ECO:0007669"/>
    <property type="project" value="UniProtKB-UniRule"/>
</dbReference>
<dbReference type="FunFam" id="3.90.580.10:FF:000001">
    <property type="entry name" value="DNA primase"/>
    <property type="match status" value="1"/>
</dbReference>
<dbReference type="GO" id="GO:0003899">
    <property type="term" value="F:DNA-directed RNA polymerase activity"/>
    <property type="evidence" value="ECO:0007669"/>
    <property type="project" value="UniProtKB-UniRule"/>
</dbReference>
<evidence type="ECO:0000256" key="13">
    <source>
        <dbReference type="PIRNR" id="PIRNR002811"/>
    </source>
</evidence>
<dbReference type="STRING" id="264202.CF0186"/>
<dbReference type="InterPro" id="IPR013264">
    <property type="entry name" value="DNAG_N"/>
</dbReference>
<evidence type="ECO:0000256" key="5">
    <source>
        <dbReference type="ARBA" id="ARBA00022705"/>
    </source>
</evidence>
<dbReference type="KEGG" id="cfe:CF0186"/>
<keyword evidence="1 12" id="KW-0240">DNA-directed RNA polymerase</keyword>
<proteinExistence type="inferred from homology"/>
<evidence type="ECO:0000256" key="3">
    <source>
        <dbReference type="ARBA" id="ARBA00022679"/>
    </source>
</evidence>
<dbReference type="eggNOG" id="COG0358">
    <property type="taxonomic scope" value="Bacteria"/>
</dbReference>
<comment type="domain">
    <text evidence="12">Contains an N-terminal zinc-binding domain, a central core domain that contains the primase activity, and a C-terminal DnaB-binding domain.</text>
</comment>
<evidence type="ECO:0000256" key="2">
    <source>
        <dbReference type="ARBA" id="ARBA00022515"/>
    </source>
</evidence>
<evidence type="ECO:0000256" key="7">
    <source>
        <dbReference type="ARBA" id="ARBA00022771"/>
    </source>
</evidence>
<dbReference type="AlphaFoldDB" id="Q255T0"/>
<dbReference type="Pfam" id="PF01807">
    <property type="entry name" value="Zn_ribbon_DnaG"/>
    <property type="match status" value="1"/>
</dbReference>
<evidence type="ECO:0000256" key="9">
    <source>
        <dbReference type="ARBA" id="ARBA00022842"/>
    </source>
</evidence>
<dbReference type="InterPro" id="IPR006171">
    <property type="entry name" value="TOPRIM_dom"/>
</dbReference>
<keyword evidence="3 12" id="KW-0808">Transferase</keyword>
<dbReference type="HOGENOM" id="CLU_013501_3_3_0"/>
<evidence type="ECO:0000256" key="6">
    <source>
        <dbReference type="ARBA" id="ARBA00022723"/>
    </source>
</evidence>
<gene>
    <name evidence="12 16" type="primary">dnaG</name>
    <name evidence="16" type="ordered locus">CF0186</name>
</gene>
<dbReference type="HAMAP" id="MF_00974">
    <property type="entry name" value="DNA_primase_DnaG"/>
    <property type="match status" value="1"/>
</dbReference>
<dbReference type="Pfam" id="PF08275">
    <property type="entry name" value="DNAG_N"/>
    <property type="match status" value="1"/>
</dbReference>
<dbReference type="PIRSF" id="PIRSF002811">
    <property type="entry name" value="DnaG"/>
    <property type="match status" value="1"/>
</dbReference>
<dbReference type="InterPro" id="IPR006295">
    <property type="entry name" value="DNA_primase_DnaG"/>
</dbReference>
<dbReference type="RefSeq" id="WP_011457741.1">
    <property type="nucleotide sequence ID" value="NC_007899.1"/>
</dbReference>
<dbReference type="EMBL" id="AP006861">
    <property type="protein sequence ID" value="BAE80958.1"/>
    <property type="molecule type" value="Genomic_DNA"/>
</dbReference>
<evidence type="ECO:0000256" key="1">
    <source>
        <dbReference type="ARBA" id="ARBA00022478"/>
    </source>
</evidence>
<dbReference type="OrthoDB" id="9803773at2"/>
<dbReference type="PANTHER" id="PTHR30313">
    <property type="entry name" value="DNA PRIMASE"/>
    <property type="match status" value="1"/>
</dbReference>
<evidence type="ECO:0000313" key="16">
    <source>
        <dbReference type="EMBL" id="BAE80958.1"/>
    </source>
</evidence>
<keyword evidence="10 12" id="KW-0238">DNA-binding</keyword>
<sequence length="596" mass="68021">MYTEESLDNLRHNIDIVEVLSEHLHLKRSGATYKACCPFHVEKTPSFIVNPTCAYYHCFGCGAHGDAISFLMNHLGYSFSEAVLTLSKKFHVDLVVEVKDTQTSFPIGAKDELRQINHEAENLFRFCLYQLAEGREALQYLYRRGFSPDTIDRFHLGYAPEQTLFVQAMREKNISEKQLESAGFIGNKWFLFSRRIIFPVHDSLGHTIGFSSRKFLENTRGSKYVNTPETIIFKKSRALFGLHLSRRRIAKEKRVILVEGQADCLQMIDSGFNCTLAAQGTSFTEDHVKELSKLGVLKAYVLFDGDDAGIKAAIRVGDMCQTVGIAVMVCRLPQGEDPDSFLRHKGAGPLGELLDQSEDYLTFLISEKIRVYPNFSPREKALVIEETITQIKKWGNPIVVYEHLKQLASLMMIPESMVFSLAKLESGITPATVLATSKAKLPKIHPDVIIETDVLRCMLFCKAHNTSLPYTAKNYFTPKDFKHPECRKLFSRLIEYYEKHQSNLPFDEALSLLEDKVIIELLIKRRMNTDCLETVFIQSLQKLADRQWKEQRHPLSAQSKNSQGHQLSILEDYVRLRKDRVIVSLLDPQDSQPCII</sequence>
<dbReference type="GO" id="GO:0000428">
    <property type="term" value="C:DNA-directed RNA polymerase complex"/>
    <property type="evidence" value="ECO:0007669"/>
    <property type="project" value="UniProtKB-KW"/>
</dbReference>
<evidence type="ECO:0000259" key="15">
    <source>
        <dbReference type="PROSITE" id="PS50880"/>
    </source>
</evidence>
<evidence type="ECO:0000256" key="4">
    <source>
        <dbReference type="ARBA" id="ARBA00022695"/>
    </source>
</evidence>
<dbReference type="Pfam" id="PF13155">
    <property type="entry name" value="Toprim_2"/>
    <property type="match status" value="1"/>
</dbReference>
<keyword evidence="9" id="KW-0460">Magnesium</keyword>
<evidence type="ECO:0000256" key="10">
    <source>
        <dbReference type="ARBA" id="ARBA00023125"/>
    </source>
</evidence>
<evidence type="ECO:0000256" key="8">
    <source>
        <dbReference type="ARBA" id="ARBA00022833"/>
    </source>
</evidence>
<dbReference type="GO" id="GO:1990077">
    <property type="term" value="C:primosome complex"/>
    <property type="evidence" value="ECO:0007669"/>
    <property type="project" value="UniProtKB-KW"/>
</dbReference>
<accession>Q255T0</accession>
<dbReference type="InterPro" id="IPR016136">
    <property type="entry name" value="DNA_helicase_N/primase_C"/>
</dbReference>
<dbReference type="CDD" id="cd03364">
    <property type="entry name" value="TOPRIM_DnaG_primases"/>
    <property type="match status" value="1"/>
</dbReference>
<dbReference type="InterPro" id="IPR002694">
    <property type="entry name" value="Znf_CHC2"/>
</dbReference>
<keyword evidence="17" id="KW-1185">Reference proteome</keyword>
<dbReference type="Gene3D" id="3.90.980.10">
    <property type="entry name" value="DNA primase, catalytic core, N-terminal domain"/>
    <property type="match status" value="1"/>
</dbReference>
<evidence type="ECO:0000256" key="14">
    <source>
        <dbReference type="PIRSR" id="PIRSR002811-1"/>
    </source>
</evidence>
<dbReference type="InterPro" id="IPR050219">
    <property type="entry name" value="DnaG_primase"/>
</dbReference>
<reference evidence="16 17" key="1">
    <citation type="journal article" date="2006" name="DNA Res.">
        <title>Genome sequence of the cat pathogen, Chlamydophila felis.</title>
        <authorList>
            <person name="Azuma Y."/>
            <person name="Hirakawa H."/>
            <person name="Yamashita A."/>
            <person name="Cai Y."/>
            <person name="Rahman M.A."/>
            <person name="Suzuki H."/>
            <person name="Mitaku S."/>
            <person name="Toh H."/>
            <person name="Goto S."/>
            <person name="Murakami T."/>
            <person name="Sugi K."/>
            <person name="Hayashi H."/>
            <person name="Fukushi H."/>
            <person name="Hattori M."/>
            <person name="Kuhara S."/>
            <person name="Shirai M."/>
        </authorList>
    </citation>
    <scope>NUCLEOTIDE SEQUENCE [LARGE SCALE GENOMIC DNA]</scope>
    <source>
        <strain evidence="16 17">Fe/C-56</strain>
    </source>
</reference>
<dbReference type="Gene3D" id="3.90.580.10">
    <property type="entry name" value="Zinc finger, CHC2-type domain"/>
    <property type="match status" value="1"/>
</dbReference>
<keyword evidence="6 12" id="KW-0479">Metal-binding</keyword>
<dbReference type="SMART" id="SM00493">
    <property type="entry name" value="TOPRIM"/>
    <property type="match status" value="1"/>
</dbReference>
<comment type="cofactor">
    <cofactor evidence="12 13 14">
        <name>Zn(2+)</name>
        <dbReference type="ChEBI" id="CHEBI:29105"/>
    </cofactor>
    <text evidence="12 13 14">Binds 1 zinc ion per monomer.</text>
</comment>
<feature type="domain" description="Toprim" evidence="15">
    <location>
        <begin position="253"/>
        <end position="335"/>
    </location>
</feature>
<dbReference type="SMART" id="SM00400">
    <property type="entry name" value="ZnF_CHCC"/>
    <property type="match status" value="1"/>
</dbReference>
<comment type="subunit">
    <text evidence="12">Monomer. Interacts with DnaB.</text>
</comment>
<comment type="similarity">
    <text evidence="12 13">Belongs to the DnaG primase family.</text>
</comment>
<dbReference type="PROSITE" id="PS50880">
    <property type="entry name" value="TOPRIM"/>
    <property type="match status" value="1"/>
</dbReference>
<keyword evidence="5 12" id="KW-0235">DNA replication</keyword>
<dbReference type="Gene3D" id="1.10.860.10">
    <property type="entry name" value="DNAb Helicase, Chain A"/>
    <property type="match status" value="1"/>
</dbReference>
<protein>
    <recommendedName>
        <fullName evidence="12 13">DNA primase</fullName>
        <ecNumber evidence="12">2.7.7.101</ecNumber>
    </recommendedName>
</protein>
<keyword evidence="2 12" id="KW-0639">Primosome</keyword>
<dbReference type="InterPro" id="IPR034151">
    <property type="entry name" value="TOPRIM_DnaG_bac"/>
</dbReference>
<dbReference type="EC" id="2.7.7.101" evidence="12"/>
<dbReference type="GO" id="GO:0008270">
    <property type="term" value="F:zinc ion binding"/>
    <property type="evidence" value="ECO:0007669"/>
    <property type="project" value="UniProtKB-UniRule"/>
</dbReference>
<dbReference type="NCBIfam" id="TIGR01391">
    <property type="entry name" value="dnaG"/>
    <property type="match status" value="1"/>
</dbReference>
<keyword evidence="8 12" id="KW-0862">Zinc</keyword>
<dbReference type="SUPFAM" id="SSF57783">
    <property type="entry name" value="Zinc beta-ribbon"/>
    <property type="match status" value="1"/>
</dbReference>
<dbReference type="SUPFAM" id="SSF56731">
    <property type="entry name" value="DNA primase core"/>
    <property type="match status" value="1"/>
</dbReference>
<comment type="function">
    <text evidence="12 13">RNA polymerase that catalyzes the synthesis of short RNA molecules used as primers for DNA polymerase during DNA replication.</text>
</comment>
<dbReference type="InterPro" id="IPR030846">
    <property type="entry name" value="DnaG_bac"/>
</dbReference>
<dbReference type="Gene3D" id="3.40.1360.10">
    <property type="match status" value="1"/>
</dbReference>
<dbReference type="GO" id="GO:0005737">
    <property type="term" value="C:cytoplasm"/>
    <property type="evidence" value="ECO:0007669"/>
    <property type="project" value="TreeGrafter"/>
</dbReference>
<name>Q255T0_CHLFF</name>
<dbReference type="Proteomes" id="UP000001260">
    <property type="component" value="Chromosome"/>
</dbReference>
<evidence type="ECO:0000256" key="11">
    <source>
        <dbReference type="ARBA" id="ARBA00023163"/>
    </source>
</evidence>
<evidence type="ECO:0000256" key="12">
    <source>
        <dbReference type="HAMAP-Rule" id="MF_00974"/>
    </source>
</evidence>
<keyword evidence="7 12" id="KW-0863">Zinc-finger</keyword>
<keyword evidence="11 12" id="KW-0804">Transcription</keyword>
<organism evidence="16 17">
    <name type="scientific">Chlamydia felis (strain Fe/C-56)</name>
    <name type="common">Chlamydophila felis</name>
    <dbReference type="NCBI Taxonomy" id="264202"/>
    <lineage>
        <taxon>Bacteria</taxon>
        <taxon>Pseudomonadati</taxon>
        <taxon>Chlamydiota</taxon>
        <taxon>Chlamydiia</taxon>
        <taxon>Chlamydiales</taxon>
        <taxon>Chlamydiaceae</taxon>
        <taxon>Chlamydia/Chlamydophila group</taxon>
        <taxon>Chlamydia</taxon>
    </lineage>
</organism>
<comment type="catalytic activity">
    <reaction evidence="12">
        <text>ssDNA + n NTP = ssDNA/pppN(pN)n-1 hybrid + (n-1) diphosphate.</text>
        <dbReference type="EC" id="2.7.7.101"/>
    </reaction>
</comment>
<evidence type="ECO:0000313" key="17">
    <source>
        <dbReference type="Proteomes" id="UP000001260"/>
    </source>
</evidence>
<dbReference type="PANTHER" id="PTHR30313:SF2">
    <property type="entry name" value="DNA PRIMASE"/>
    <property type="match status" value="1"/>
</dbReference>
<feature type="zinc finger region" description="CHC2-type" evidence="12 14">
    <location>
        <begin position="37"/>
        <end position="61"/>
    </location>
</feature>